<evidence type="ECO:0000256" key="4">
    <source>
        <dbReference type="ARBA" id="ARBA00022679"/>
    </source>
</evidence>
<keyword evidence="3 7" id="KW-0489">Methyltransferase</keyword>
<organism evidence="8 9">
    <name type="scientific">Globodera rostochiensis</name>
    <name type="common">Golden nematode worm</name>
    <name type="synonym">Heterodera rostochiensis</name>
    <dbReference type="NCBI Taxonomy" id="31243"/>
    <lineage>
        <taxon>Eukaryota</taxon>
        <taxon>Metazoa</taxon>
        <taxon>Ecdysozoa</taxon>
        <taxon>Nematoda</taxon>
        <taxon>Chromadorea</taxon>
        <taxon>Rhabditida</taxon>
        <taxon>Tylenchina</taxon>
        <taxon>Tylenchomorpha</taxon>
        <taxon>Tylenchoidea</taxon>
        <taxon>Heteroderidae</taxon>
        <taxon>Heteroderinae</taxon>
        <taxon>Globodera</taxon>
    </lineage>
</organism>
<dbReference type="SUPFAM" id="SSF53335">
    <property type="entry name" value="S-adenosyl-L-methionine-dependent methyltransferases"/>
    <property type="match status" value="1"/>
</dbReference>
<comment type="function">
    <text evidence="7">Arginine methyltransferase involved in the assembly or stability of mitochondrial NADH:ubiquinone oxidoreductase complex (complex I).</text>
</comment>
<comment type="catalytic activity">
    <reaction evidence="6 7">
        <text>L-arginyl-[protein] + 2 S-adenosyl-L-methionine = N(omega),N(omega)'-dimethyl-L-arginyl-[protein] + 2 S-adenosyl-L-homocysteine + 2 H(+)</text>
        <dbReference type="Rhea" id="RHEA:48108"/>
        <dbReference type="Rhea" id="RHEA-COMP:10532"/>
        <dbReference type="Rhea" id="RHEA-COMP:11992"/>
        <dbReference type="ChEBI" id="CHEBI:15378"/>
        <dbReference type="ChEBI" id="CHEBI:29965"/>
        <dbReference type="ChEBI" id="CHEBI:57856"/>
        <dbReference type="ChEBI" id="CHEBI:59789"/>
        <dbReference type="ChEBI" id="CHEBI:88221"/>
        <dbReference type="EC" id="2.1.1.320"/>
    </reaction>
</comment>
<dbReference type="GO" id="GO:0032259">
    <property type="term" value="P:methylation"/>
    <property type="evidence" value="ECO:0007669"/>
    <property type="project" value="UniProtKB-KW"/>
</dbReference>
<evidence type="ECO:0000256" key="1">
    <source>
        <dbReference type="ARBA" id="ARBA00004173"/>
    </source>
</evidence>
<keyword evidence="8" id="KW-1185">Reference proteome</keyword>
<dbReference type="Pfam" id="PF02636">
    <property type="entry name" value="Methyltransf_28"/>
    <property type="match status" value="1"/>
</dbReference>
<dbReference type="InterPro" id="IPR003788">
    <property type="entry name" value="NDUFAF7"/>
</dbReference>
<dbReference type="GO" id="GO:0005739">
    <property type="term" value="C:mitochondrion"/>
    <property type="evidence" value="ECO:0007669"/>
    <property type="project" value="UniProtKB-SubCell"/>
</dbReference>
<protein>
    <recommendedName>
        <fullName evidence="7">Protein arginine methyltransferase NDUFAF7</fullName>
        <ecNumber evidence="7">2.1.1.320</ecNumber>
    </recommendedName>
</protein>
<keyword evidence="5 7" id="KW-0496">Mitochondrion</keyword>
<evidence type="ECO:0000256" key="5">
    <source>
        <dbReference type="ARBA" id="ARBA00023128"/>
    </source>
</evidence>
<dbReference type="EC" id="2.1.1.320" evidence="7"/>
<reference evidence="9" key="1">
    <citation type="submission" date="2022-11" db="UniProtKB">
        <authorList>
            <consortium name="WormBaseParasite"/>
        </authorList>
    </citation>
    <scope>IDENTIFICATION</scope>
</reference>
<comment type="similarity">
    <text evidence="2 7">Belongs to the NDUFAF7 family.</text>
</comment>
<sequence>MKKAYQQCDFDFVAPYYAASVHQFNSLPPSTNRSPSPILSQNPLLRIICDKIRTSGPITVAEYMQLCVNSPLGYYARQKKIFGEGGDFVTSPELTQIFGELIGSWIVHELEMTSWQGRWQLVELGPGSGELIIDVLTVLRKFDVLGSVEVYLVESSERLMERQRQTLNSRFGGDLVRVRWYDSLDDVPQGFSVFVANEFLDALPLHLFVRDEANPKKWCEQYVTLDRTDEQRLCFMLSAGENIHTKAWIPQRIREDESRTKWEFCPQAHYIVRQMVQRFTTDGGFALLIDYGHDGSRRDFSLRAKHGMNKKRKKTLLRNKFPIDITADVDFGELSMALRDECLVFGPVEQRAFLGSIGFHHRLNYLLNKSKTKEERVCLLEACRMLIADDQMGSRPVAVRPMDLLRQAEIVKTSVILPNAYVFN</sequence>
<evidence type="ECO:0000256" key="2">
    <source>
        <dbReference type="ARBA" id="ARBA00005891"/>
    </source>
</evidence>
<comment type="subcellular location">
    <subcellularLocation>
        <location evidence="1 7">Mitochondrion</location>
    </subcellularLocation>
</comment>
<dbReference type="PANTHER" id="PTHR12049">
    <property type="entry name" value="PROTEIN ARGININE METHYLTRANSFERASE NDUFAF7, MITOCHONDRIAL"/>
    <property type="match status" value="1"/>
</dbReference>
<name>A0A914HY29_GLORO</name>
<dbReference type="Proteomes" id="UP000887572">
    <property type="component" value="Unplaced"/>
</dbReference>
<dbReference type="WBParaSite" id="Gr19_v10_g5095.t1">
    <property type="protein sequence ID" value="Gr19_v10_g5095.t1"/>
    <property type="gene ID" value="Gr19_v10_g5095"/>
</dbReference>
<evidence type="ECO:0000256" key="7">
    <source>
        <dbReference type="RuleBase" id="RU364114"/>
    </source>
</evidence>
<dbReference type="Gene3D" id="3.40.50.12710">
    <property type="match status" value="1"/>
</dbReference>
<dbReference type="InterPro" id="IPR038375">
    <property type="entry name" value="NDUFAF7_sf"/>
</dbReference>
<dbReference type="GO" id="GO:0035243">
    <property type="term" value="F:protein-arginine omega-N symmetric methyltransferase activity"/>
    <property type="evidence" value="ECO:0007669"/>
    <property type="project" value="UniProtKB-EC"/>
</dbReference>
<dbReference type="GO" id="GO:0032981">
    <property type="term" value="P:mitochondrial respiratory chain complex I assembly"/>
    <property type="evidence" value="ECO:0007669"/>
    <property type="project" value="TreeGrafter"/>
</dbReference>
<dbReference type="AlphaFoldDB" id="A0A914HY29"/>
<dbReference type="PANTHER" id="PTHR12049:SF7">
    <property type="entry name" value="PROTEIN ARGININE METHYLTRANSFERASE NDUFAF7, MITOCHONDRIAL"/>
    <property type="match status" value="1"/>
</dbReference>
<evidence type="ECO:0000256" key="3">
    <source>
        <dbReference type="ARBA" id="ARBA00022603"/>
    </source>
</evidence>
<dbReference type="InterPro" id="IPR029063">
    <property type="entry name" value="SAM-dependent_MTases_sf"/>
</dbReference>
<keyword evidence="4 7" id="KW-0808">Transferase</keyword>
<evidence type="ECO:0000313" key="9">
    <source>
        <dbReference type="WBParaSite" id="Gr19_v10_g5095.t1"/>
    </source>
</evidence>
<proteinExistence type="inferred from homology"/>
<accession>A0A914HY29</accession>
<evidence type="ECO:0000256" key="6">
    <source>
        <dbReference type="ARBA" id="ARBA00048612"/>
    </source>
</evidence>
<evidence type="ECO:0000313" key="8">
    <source>
        <dbReference type="Proteomes" id="UP000887572"/>
    </source>
</evidence>